<feature type="region of interest" description="Disordered" evidence="1">
    <location>
        <begin position="61"/>
        <end position="109"/>
    </location>
</feature>
<organism evidence="3 4">
    <name type="scientific">Variovorax rhizosphaerae</name>
    <dbReference type="NCBI Taxonomy" id="1836200"/>
    <lineage>
        <taxon>Bacteria</taxon>
        <taxon>Pseudomonadati</taxon>
        <taxon>Pseudomonadota</taxon>
        <taxon>Betaproteobacteria</taxon>
        <taxon>Burkholderiales</taxon>
        <taxon>Comamonadaceae</taxon>
        <taxon>Variovorax</taxon>
    </lineage>
</organism>
<dbReference type="Proteomes" id="UP001385892">
    <property type="component" value="Unassembled WGS sequence"/>
</dbReference>
<feature type="signal peptide" evidence="2">
    <location>
        <begin position="1"/>
        <end position="25"/>
    </location>
</feature>
<feature type="chain" id="PRO_5047299805" evidence="2">
    <location>
        <begin position="26"/>
        <end position="109"/>
    </location>
</feature>
<evidence type="ECO:0000256" key="2">
    <source>
        <dbReference type="SAM" id="SignalP"/>
    </source>
</evidence>
<keyword evidence="4" id="KW-1185">Reference proteome</keyword>
<reference evidence="3 4" key="1">
    <citation type="submission" date="2024-03" db="EMBL/GenBank/DDBJ databases">
        <title>Novel species of the genus Variovorax.</title>
        <authorList>
            <person name="Liu Q."/>
            <person name="Xin Y.-H."/>
        </authorList>
    </citation>
    <scope>NUCLEOTIDE SEQUENCE [LARGE SCALE GENOMIC DNA]</scope>
    <source>
        <strain evidence="3 4">KACC 18900</strain>
    </source>
</reference>
<dbReference type="RefSeq" id="WP_340341301.1">
    <property type="nucleotide sequence ID" value="NZ_JBBKZT010000002.1"/>
</dbReference>
<sequence>MKKLTFAVAAAALVSLGAVGTVAQAQPHVNAQIYLGAPPPVYVSPPQPVYVRPAPVYYGPPPPPQHRFYDHDRARRWDERHGHGHYRRDRDGDGVPNRYDRQPNNPYRY</sequence>
<name>A0ABU8WGT3_9BURK</name>
<protein>
    <submittedName>
        <fullName evidence="3">Uncharacterized protein</fullName>
    </submittedName>
</protein>
<proteinExistence type="predicted"/>
<evidence type="ECO:0000256" key="1">
    <source>
        <dbReference type="SAM" id="MobiDB-lite"/>
    </source>
</evidence>
<keyword evidence="2" id="KW-0732">Signal</keyword>
<gene>
    <name evidence="3" type="ORF">WKW82_05825</name>
</gene>
<evidence type="ECO:0000313" key="3">
    <source>
        <dbReference type="EMBL" id="MEJ8846154.1"/>
    </source>
</evidence>
<accession>A0ABU8WGT3</accession>
<evidence type="ECO:0000313" key="4">
    <source>
        <dbReference type="Proteomes" id="UP001385892"/>
    </source>
</evidence>
<comment type="caution">
    <text evidence="3">The sequence shown here is derived from an EMBL/GenBank/DDBJ whole genome shotgun (WGS) entry which is preliminary data.</text>
</comment>
<dbReference type="EMBL" id="JBBKZT010000002">
    <property type="protein sequence ID" value="MEJ8846154.1"/>
    <property type="molecule type" value="Genomic_DNA"/>
</dbReference>
<feature type="compositionally biased region" description="Basic and acidic residues" evidence="1">
    <location>
        <begin position="88"/>
        <end position="101"/>
    </location>
</feature>
<feature type="compositionally biased region" description="Basic and acidic residues" evidence="1">
    <location>
        <begin position="67"/>
        <end position="81"/>
    </location>
</feature>